<reference evidence="3 4" key="1">
    <citation type="journal article" date="2017" name="Int. J. Syst. Evol. Microbiol.">
        <title>Jeotgalibaca porci sp. nov. and Jeotgalibaca arthritidis sp. nov., isolated from pigs, and emended description of the genus Jeotgalibaca.</title>
        <authorList>
            <person name="Zamora L."/>
            <person name="Perez-Sancho M."/>
            <person name="Dominguez L."/>
            <person name="Fernandez-Garayzabal J.F."/>
            <person name="Vela A.I."/>
        </authorList>
    </citation>
    <scope>NUCLEOTIDE SEQUENCE [LARGE SCALE GENOMIC DNA]</scope>
    <source>
        <strain evidence="3 4">CCUG 69148</strain>
    </source>
</reference>
<organism evidence="3 4">
    <name type="scientific">Jeotgalibaca porci</name>
    <dbReference type="NCBI Taxonomy" id="1868793"/>
    <lineage>
        <taxon>Bacteria</taxon>
        <taxon>Bacillati</taxon>
        <taxon>Bacillota</taxon>
        <taxon>Bacilli</taxon>
        <taxon>Lactobacillales</taxon>
        <taxon>Carnobacteriaceae</taxon>
        <taxon>Jeotgalibaca</taxon>
    </lineage>
</organism>
<feature type="transmembrane region" description="Helical" evidence="1">
    <location>
        <begin position="306"/>
        <end position="328"/>
    </location>
</feature>
<feature type="domain" description="Acyltransferase 3" evidence="2">
    <location>
        <begin position="28"/>
        <end position="354"/>
    </location>
</feature>
<feature type="transmembrane region" description="Helical" evidence="1">
    <location>
        <begin position="33"/>
        <end position="54"/>
    </location>
</feature>
<keyword evidence="1" id="KW-1133">Transmembrane helix</keyword>
<keyword evidence="4" id="KW-1185">Reference proteome</keyword>
<keyword evidence="1" id="KW-0812">Transmembrane</keyword>
<dbReference type="KEGG" id="jpo:G7058_03485"/>
<evidence type="ECO:0000313" key="4">
    <source>
        <dbReference type="Proteomes" id="UP000501830"/>
    </source>
</evidence>
<dbReference type="EMBL" id="CP049889">
    <property type="protein sequence ID" value="QIK51197.1"/>
    <property type="molecule type" value="Genomic_DNA"/>
</dbReference>
<dbReference type="InterPro" id="IPR050879">
    <property type="entry name" value="Acyltransferase_3"/>
</dbReference>
<feature type="transmembrane region" description="Helical" evidence="1">
    <location>
        <begin position="74"/>
        <end position="94"/>
    </location>
</feature>
<keyword evidence="3" id="KW-0808">Transferase</keyword>
<feature type="transmembrane region" description="Helical" evidence="1">
    <location>
        <begin position="253"/>
        <end position="272"/>
    </location>
</feature>
<dbReference type="RefSeq" id="WP_166062248.1">
    <property type="nucleotide sequence ID" value="NZ_CP049889.1"/>
</dbReference>
<feature type="transmembrane region" description="Helical" evidence="1">
    <location>
        <begin position="173"/>
        <end position="195"/>
    </location>
</feature>
<dbReference type="Proteomes" id="UP000501830">
    <property type="component" value="Chromosome"/>
</dbReference>
<evidence type="ECO:0000259" key="2">
    <source>
        <dbReference type="Pfam" id="PF01757"/>
    </source>
</evidence>
<protein>
    <submittedName>
        <fullName evidence="3">Acyltransferase</fullName>
    </submittedName>
</protein>
<feature type="transmembrane region" description="Helical" evidence="1">
    <location>
        <begin position="278"/>
        <end position="299"/>
    </location>
</feature>
<gene>
    <name evidence="3" type="ORF">G7058_03485</name>
</gene>
<feature type="transmembrane region" description="Helical" evidence="1">
    <location>
        <begin position="115"/>
        <end position="135"/>
    </location>
</feature>
<sequence>MSLPASIIYHSVIEGLIVMKENKRIEIFDGMRGLAAVVVLIYHVLNWSPVGYAAGKFEFINEGWRWFTQSPLKIVWAGNEAVIVFYLIAGFVIAKPYIDGRSIRFGEFVEKRFTRLVLPYWVILLVTFGLIILFGEMKETVRLSGSFNVKWAAVPEVGRQLLMMHHDLDTSGGAFWSIVLEWWIALFMPFIGVALRKFPTGDVVAASLAVAWVFMNFSGTVGRVAFYFIFFLVGAVLAKHLDEVRAFYRKRKWLLASALILVPFQWIVGPALERRMALLFTCAGLVLVLVGIIESPFWTRIFKSPFLLFLGRISFSLYLTHTTAIVLFVTVLGQAMDPRVALALSPAFAIGVAVVWYRYVEQGILKNISLRNVEVRTQK</sequence>
<keyword evidence="1" id="KW-0472">Membrane</keyword>
<accession>A0A6G7WG59</accession>
<feature type="transmembrane region" description="Helical" evidence="1">
    <location>
        <begin position="340"/>
        <end position="360"/>
    </location>
</feature>
<dbReference type="AlphaFoldDB" id="A0A6G7WG59"/>
<evidence type="ECO:0000313" key="3">
    <source>
        <dbReference type="EMBL" id="QIK51197.1"/>
    </source>
</evidence>
<evidence type="ECO:0000256" key="1">
    <source>
        <dbReference type="SAM" id="Phobius"/>
    </source>
</evidence>
<keyword evidence="3" id="KW-0012">Acyltransferase</keyword>
<proteinExistence type="predicted"/>
<name>A0A6G7WG59_9LACT</name>
<dbReference type="Pfam" id="PF01757">
    <property type="entry name" value="Acyl_transf_3"/>
    <property type="match status" value="1"/>
</dbReference>
<dbReference type="GeneID" id="94552327"/>
<dbReference type="GO" id="GO:0016747">
    <property type="term" value="F:acyltransferase activity, transferring groups other than amino-acyl groups"/>
    <property type="evidence" value="ECO:0007669"/>
    <property type="project" value="InterPro"/>
</dbReference>
<dbReference type="PANTHER" id="PTHR23028">
    <property type="entry name" value="ACETYLTRANSFERASE"/>
    <property type="match status" value="1"/>
</dbReference>
<dbReference type="InterPro" id="IPR002656">
    <property type="entry name" value="Acyl_transf_3_dom"/>
</dbReference>